<organism evidence="2 3">
    <name type="scientific">Massilia eurypsychrophila</name>
    <dbReference type="NCBI Taxonomy" id="1485217"/>
    <lineage>
        <taxon>Bacteria</taxon>
        <taxon>Pseudomonadati</taxon>
        <taxon>Pseudomonadota</taxon>
        <taxon>Betaproteobacteria</taxon>
        <taxon>Burkholderiales</taxon>
        <taxon>Oxalobacteraceae</taxon>
        <taxon>Telluria group</taxon>
        <taxon>Massilia</taxon>
    </lineage>
</organism>
<evidence type="ECO:0000313" key="3">
    <source>
        <dbReference type="Proteomes" id="UP000230390"/>
    </source>
</evidence>
<keyword evidence="2" id="KW-0808">Transferase</keyword>
<evidence type="ECO:0000259" key="1">
    <source>
        <dbReference type="Pfam" id="PF05050"/>
    </source>
</evidence>
<dbReference type="PANTHER" id="PTHR34203:SF15">
    <property type="entry name" value="SLL1173 PROTEIN"/>
    <property type="match status" value="1"/>
</dbReference>
<dbReference type="OrthoDB" id="9810122at2"/>
<sequence>MKLISYAQNFEDVLLWRALGHVANGFYIDAGANDPVDHSVTKAFYDAGWHGINIEPLPAFAQLFDEQRPRDINLAVAAGAAHGSLTLYDVPAVNGWASPQATVAEAHRAEGYAVSEITVPVRTLASICAEHVTGEIHFLKIDVEGFEGEVLQGMDLQRWRPWILVVEATLPNSRETNHATWEPLVTAHGYDFAWFDGLNRYYVAREHAELGAVLSNQPNVFDNFISYHTTRAWADKDAAVAQAQIERRAAVAAGEAEAASSTASAAAQRAAAEAAVREAAAVKAAAETAQKAAQDADAAAVRHDEALQQIAELGAKSEQLAEALYQAKFNAERVAVWARELEATVKAMSNSTSWRMTRPLRLTGTVVHLARRGALLREIVARVTASERMRRLLLPILQRAPWVARKVSVTLAGIKHATPEPGSAEAQLPEHIRALPVSARTVLADLKRARSNLTPGT</sequence>
<dbReference type="EMBL" id="PDOC01000007">
    <property type="protein sequence ID" value="PIL44399.1"/>
    <property type="molecule type" value="Genomic_DNA"/>
</dbReference>
<dbReference type="AlphaFoldDB" id="A0A2G8TEL5"/>
<feature type="domain" description="Methyltransferase FkbM" evidence="1">
    <location>
        <begin position="29"/>
        <end position="192"/>
    </location>
</feature>
<dbReference type="SUPFAM" id="SSF53335">
    <property type="entry name" value="S-adenosyl-L-methionine-dependent methyltransferases"/>
    <property type="match status" value="1"/>
</dbReference>
<name>A0A2G8TEL5_9BURK</name>
<accession>A0A2G8TEL5</accession>
<dbReference type="GO" id="GO:0008168">
    <property type="term" value="F:methyltransferase activity"/>
    <property type="evidence" value="ECO:0007669"/>
    <property type="project" value="UniProtKB-KW"/>
</dbReference>
<keyword evidence="2" id="KW-0489">Methyltransferase</keyword>
<dbReference type="GO" id="GO:0032259">
    <property type="term" value="P:methylation"/>
    <property type="evidence" value="ECO:0007669"/>
    <property type="project" value="UniProtKB-KW"/>
</dbReference>
<dbReference type="PANTHER" id="PTHR34203">
    <property type="entry name" value="METHYLTRANSFERASE, FKBM FAMILY PROTEIN"/>
    <property type="match status" value="1"/>
</dbReference>
<keyword evidence="3" id="KW-1185">Reference proteome</keyword>
<dbReference type="Pfam" id="PF05050">
    <property type="entry name" value="Methyltransf_21"/>
    <property type="match status" value="1"/>
</dbReference>
<dbReference type="Gene3D" id="3.40.50.150">
    <property type="entry name" value="Vaccinia Virus protein VP39"/>
    <property type="match status" value="1"/>
</dbReference>
<reference evidence="2 3" key="1">
    <citation type="submission" date="2017-10" db="EMBL/GenBank/DDBJ databases">
        <title>Massilia psychrophilum sp. nov., a novel purple-pigmented bacterium isolated from Tianshan glacier, Xinjiang Municipality, China.</title>
        <authorList>
            <person name="Wang H."/>
        </authorList>
    </citation>
    <scope>NUCLEOTIDE SEQUENCE [LARGE SCALE GENOMIC DNA]</scope>
    <source>
        <strain evidence="2 3">JCM 30074</strain>
    </source>
</reference>
<dbReference type="InterPro" id="IPR006342">
    <property type="entry name" value="FkbM_mtfrase"/>
</dbReference>
<dbReference type="Proteomes" id="UP000230390">
    <property type="component" value="Unassembled WGS sequence"/>
</dbReference>
<dbReference type="RefSeq" id="WP_099788913.1">
    <property type="nucleotide sequence ID" value="NZ_JBHLYV010000022.1"/>
</dbReference>
<evidence type="ECO:0000313" key="2">
    <source>
        <dbReference type="EMBL" id="PIL44399.1"/>
    </source>
</evidence>
<gene>
    <name evidence="2" type="ORF">CR105_13100</name>
</gene>
<dbReference type="NCBIfam" id="TIGR01444">
    <property type="entry name" value="fkbM_fam"/>
    <property type="match status" value="1"/>
</dbReference>
<protein>
    <submittedName>
        <fullName evidence="2">Methyltransferase FkbM</fullName>
    </submittedName>
</protein>
<proteinExistence type="predicted"/>
<comment type="caution">
    <text evidence="2">The sequence shown here is derived from an EMBL/GenBank/DDBJ whole genome shotgun (WGS) entry which is preliminary data.</text>
</comment>
<dbReference type="InterPro" id="IPR052514">
    <property type="entry name" value="SAM-dependent_MTase"/>
</dbReference>
<dbReference type="InterPro" id="IPR029063">
    <property type="entry name" value="SAM-dependent_MTases_sf"/>
</dbReference>